<sequence>MNALATTNAAALNLIRNAFGKLVFTNAQGEVHEGVVPVRAFPIQSPEDGISLVNLDGQEVAWIDLLADVAQPTQALIRDALAMREFMPVIESIVSVTSFSTPCTWAVETDRGNTEFVLRGDEDIRRIGTEGCLLIADVHGIQYLVRDQFALNANSKRILDRFL</sequence>
<organism evidence="2 3">
    <name type="scientific">Rhodoferax saidenbachensis</name>
    <dbReference type="NCBI Taxonomy" id="1484693"/>
    <lineage>
        <taxon>Bacteria</taxon>
        <taxon>Pseudomonadati</taxon>
        <taxon>Pseudomonadota</taxon>
        <taxon>Betaproteobacteria</taxon>
        <taxon>Burkholderiales</taxon>
        <taxon>Comamonadaceae</taxon>
        <taxon>Rhodoferax</taxon>
    </lineage>
</organism>
<dbReference type="RefSeq" id="WP_029707756.1">
    <property type="nucleotide sequence ID" value="NZ_CP019239.1"/>
</dbReference>
<dbReference type="InterPro" id="IPR015005">
    <property type="entry name" value="DUF1854"/>
</dbReference>
<evidence type="ECO:0000313" key="3">
    <source>
        <dbReference type="Proteomes" id="UP000186110"/>
    </source>
</evidence>
<dbReference type="AlphaFoldDB" id="A0A1P8KCW6"/>
<dbReference type="STRING" id="1484693.RS694_15730"/>
<accession>A0A1P8KCW6</accession>
<dbReference type="KEGG" id="rsb:RS694_15730"/>
<reference evidence="2 3" key="1">
    <citation type="submission" date="2017-01" db="EMBL/GenBank/DDBJ databases">
        <authorList>
            <person name="Mah S.A."/>
            <person name="Swanson W.J."/>
            <person name="Moy G.W."/>
            <person name="Vacquier V.D."/>
        </authorList>
    </citation>
    <scope>NUCLEOTIDE SEQUENCE [LARGE SCALE GENOMIC DNA]</scope>
    <source>
        <strain evidence="2 3">DSM 22694</strain>
    </source>
</reference>
<proteinExistence type="predicted"/>
<evidence type="ECO:0000259" key="1">
    <source>
        <dbReference type="Pfam" id="PF08909"/>
    </source>
</evidence>
<dbReference type="EMBL" id="CP019239">
    <property type="protein sequence ID" value="APW43839.1"/>
    <property type="molecule type" value="Genomic_DNA"/>
</dbReference>
<keyword evidence="3" id="KW-1185">Reference proteome</keyword>
<dbReference type="Pfam" id="PF08909">
    <property type="entry name" value="DUF1854"/>
    <property type="match status" value="1"/>
</dbReference>
<evidence type="ECO:0000313" key="2">
    <source>
        <dbReference type="EMBL" id="APW43839.1"/>
    </source>
</evidence>
<protein>
    <recommendedName>
        <fullName evidence="1">DUF1854 domain-containing protein</fullName>
    </recommendedName>
</protein>
<feature type="domain" description="DUF1854" evidence="1">
    <location>
        <begin position="32"/>
        <end position="162"/>
    </location>
</feature>
<name>A0A1P8KCW6_9BURK</name>
<dbReference type="eggNOG" id="COG1132">
    <property type="taxonomic scope" value="Bacteria"/>
</dbReference>
<dbReference type="Proteomes" id="UP000186110">
    <property type="component" value="Chromosome"/>
</dbReference>
<gene>
    <name evidence="2" type="ORF">RS694_15730</name>
</gene>